<dbReference type="AlphaFoldDB" id="E3J5R0"/>
<keyword evidence="3" id="KW-1185">Reference proteome</keyword>
<dbReference type="eggNOG" id="COG2267">
    <property type="taxonomic scope" value="Bacteria"/>
</dbReference>
<organism evidence="2 3">
    <name type="scientific">Pseudofrankia inefficax (strain DSM 45817 / CECT 9037 / DDB 130130 / EuI1c)</name>
    <name type="common">Frankia inefficax</name>
    <dbReference type="NCBI Taxonomy" id="298654"/>
    <lineage>
        <taxon>Bacteria</taxon>
        <taxon>Bacillati</taxon>
        <taxon>Actinomycetota</taxon>
        <taxon>Actinomycetes</taxon>
        <taxon>Frankiales</taxon>
        <taxon>Frankiaceae</taxon>
        <taxon>Pseudofrankia</taxon>
    </lineage>
</organism>
<dbReference type="RefSeq" id="WP_013426265.1">
    <property type="nucleotide sequence ID" value="NC_014666.1"/>
</dbReference>
<dbReference type="GO" id="GO:0046464">
    <property type="term" value="P:acylglycerol catabolic process"/>
    <property type="evidence" value="ECO:0007669"/>
    <property type="project" value="TreeGrafter"/>
</dbReference>
<evidence type="ECO:0000259" key="1">
    <source>
        <dbReference type="Pfam" id="PF12697"/>
    </source>
</evidence>
<dbReference type="KEGG" id="fri:FraEuI1c_5158"/>
<keyword evidence="2" id="KW-0378">Hydrolase</keyword>
<dbReference type="InParanoid" id="E3J5R0"/>
<dbReference type="OrthoDB" id="63519at2"/>
<protein>
    <submittedName>
        <fullName evidence="2">Alpha/beta hydrolase fold protein</fullName>
    </submittedName>
</protein>
<dbReference type="InterPro" id="IPR029058">
    <property type="entry name" value="AB_hydrolase_fold"/>
</dbReference>
<dbReference type="PRINTS" id="PR00111">
    <property type="entry name" value="ABHYDROLASE"/>
</dbReference>
<dbReference type="PANTHER" id="PTHR43798">
    <property type="entry name" value="MONOACYLGLYCEROL LIPASE"/>
    <property type="match status" value="1"/>
</dbReference>
<evidence type="ECO:0000313" key="2">
    <source>
        <dbReference type="EMBL" id="ADP83147.1"/>
    </source>
</evidence>
<name>E3J5R0_PSEI1</name>
<gene>
    <name evidence="2" type="ordered locus">FraEuI1c_5158</name>
</gene>
<reference evidence="2 3" key="1">
    <citation type="submission" date="2010-10" db="EMBL/GenBank/DDBJ databases">
        <title>Complete sequence of Frankia sp. EuI1c.</title>
        <authorList>
            <consortium name="US DOE Joint Genome Institute"/>
            <person name="Lucas S."/>
            <person name="Copeland A."/>
            <person name="Lapidus A."/>
            <person name="Cheng J.-F."/>
            <person name="Bruce D."/>
            <person name="Goodwin L."/>
            <person name="Pitluck S."/>
            <person name="Chertkov O."/>
            <person name="Detter J.C."/>
            <person name="Han C."/>
            <person name="Tapia R."/>
            <person name="Land M."/>
            <person name="Hauser L."/>
            <person name="Jeffries C."/>
            <person name="Kyrpides N."/>
            <person name="Ivanova N."/>
            <person name="Mikhailova N."/>
            <person name="Beauchemin N."/>
            <person name="Sen A."/>
            <person name="Sur S.A."/>
            <person name="Gtari M."/>
            <person name="Wall L."/>
            <person name="Tisa L."/>
            <person name="Woyke T."/>
        </authorList>
    </citation>
    <scope>NUCLEOTIDE SEQUENCE [LARGE SCALE GENOMIC DNA]</scope>
    <source>
        <strain evidence="3">DSM 45817 / CECT 9037 / EuI1c</strain>
    </source>
</reference>
<dbReference type="STRING" id="298654.FraEuI1c_5158"/>
<dbReference type="Gene3D" id="3.40.50.1820">
    <property type="entry name" value="alpha/beta hydrolase"/>
    <property type="match status" value="1"/>
</dbReference>
<feature type="domain" description="AB hydrolase-1" evidence="1">
    <location>
        <begin position="27"/>
        <end position="273"/>
    </location>
</feature>
<dbReference type="GO" id="GO:0047372">
    <property type="term" value="F:monoacylglycerol lipase activity"/>
    <property type="evidence" value="ECO:0007669"/>
    <property type="project" value="TreeGrafter"/>
</dbReference>
<evidence type="ECO:0000313" key="3">
    <source>
        <dbReference type="Proteomes" id="UP000002484"/>
    </source>
</evidence>
<dbReference type="EMBL" id="CP002299">
    <property type="protein sequence ID" value="ADP83147.1"/>
    <property type="molecule type" value="Genomic_DNA"/>
</dbReference>
<dbReference type="HOGENOM" id="CLU_020336_22_1_11"/>
<dbReference type="Pfam" id="PF12697">
    <property type="entry name" value="Abhydrolase_6"/>
    <property type="match status" value="1"/>
</dbReference>
<sequence length="283" mass="29224">MRLTTERGTTAVLHDLGGVGPGAGPAVLICHATGFCGQAYRQLAHQLGPRAHVWALDLPGHGETPPPADGDFDWRRWTAEVTAAVAAIRATGAATVHAVGHSMGGAVALAAEVDRPGLFASAYLYEPVVTATPAPASGTNVLAGGARRRRAEFPSRAAALWRYSSRPPLGDLTAQSLAAYVEHGFTDLPDGTVVLRCLPEHEALTFEASGRITYETVAAAKLPVLIAVGAAEPVVPPATFAPGLAAALPAATLTSHAHLGHFGPLQAPAVIAADILRHILDLR</sequence>
<accession>E3J5R0</accession>
<dbReference type="SUPFAM" id="SSF53474">
    <property type="entry name" value="alpha/beta-Hydrolases"/>
    <property type="match status" value="1"/>
</dbReference>
<dbReference type="Proteomes" id="UP000002484">
    <property type="component" value="Chromosome"/>
</dbReference>
<dbReference type="InterPro" id="IPR000073">
    <property type="entry name" value="AB_hydrolase_1"/>
</dbReference>
<dbReference type="InterPro" id="IPR050266">
    <property type="entry name" value="AB_hydrolase_sf"/>
</dbReference>
<dbReference type="PANTHER" id="PTHR43798:SF5">
    <property type="entry name" value="MONOACYLGLYCEROL LIPASE ABHD6"/>
    <property type="match status" value="1"/>
</dbReference>
<dbReference type="GO" id="GO:0016020">
    <property type="term" value="C:membrane"/>
    <property type="evidence" value="ECO:0007669"/>
    <property type="project" value="TreeGrafter"/>
</dbReference>
<proteinExistence type="predicted"/>